<dbReference type="PANTHER" id="PTHR43736">
    <property type="entry name" value="ADP-RIBOSE PYROPHOSPHATASE"/>
    <property type="match status" value="1"/>
</dbReference>
<protein>
    <recommendedName>
        <fullName evidence="1">Nudix hydrolase domain-containing protein</fullName>
    </recommendedName>
</protein>
<dbReference type="Pfam" id="PF00293">
    <property type="entry name" value="NUDIX"/>
    <property type="match status" value="1"/>
</dbReference>
<evidence type="ECO:0000313" key="2">
    <source>
        <dbReference type="EMBL" id="OGZ52951.1"/>
    </source>
</evidence>
<reference evidence="2 3" key="1">
    <citation type="journal article" date="2016" name="Nat. Commun.">
        <title>Thousands of microbial genomes shed light on interconnected biogeochemical processes in an aquifer system.</title>
        <authorList>
            <person name="Anantharaman K."/>
            <person name="Brown C.T."/>
            <person name="Hug L.A."/>
            <person name="Sharon I."/>
            <person name="Castelle C.J."/>
            <person name="Probst A.J."/>
            <person name="Thomas B.C."/>
            <person name="Singh A."/>
            <person name="Wilkins M.J."/>
            <person name="Karaoz U."/>
            <person name="Brodie E.L."/>
            <person name="Williams K.H."/>
            <person name="Hubbard S.S."/>
            <person name="Banfield J.F."/>
        </authorList>
    </citation>
    <scope>NUCLEOTIDE SEQUENCE [LARGE SCALE GENOMIC DNA]</scope>
</reference>
<dbReference type="Proteomes" id="UP000179106">
    <property type="component" value="Unassembled WGS sequence"/>
</dbReference>
<evidence type="ECO:0000259" key="1">
    <source>
        <dbReference type="PROSITE" id="PS51462"/>
    </source>
</evidence>
<comment type="caution">
    <text evidence="2">The sequence shown here is derived from an EMBL/GenBank/DDBJ whole genome shotgun (WGS) entry which is preliminary data.</text>
</comment>
<gene>
    <name evidence="2" type="ORF">A3B25_00250</name>
</gene>
<dbReference type="PROSITE" id="PS51462">
    <property type="entry name" value="NUDIX"/>
    <property type="match status" value="1"/>
</dbReference>
<dbReference type="STRING" id="1802126.A3B25_00250"/>
<dbReference type="Gene3D" id="3.90.79.10">
    <property type="entry name" value="Nucleoside Triphosphate Pyrophosphohydrolase"/>
    <property type="match status" value="1"/>
</dbReference>
<evidence type="ECO:0000313" key="3">
    <source>
        <dbReference type="Proteomes" id="UP000179106"/>
    </source>
</evidence>
<sequence length="140" mass="16239">MMKIQRRKANFVPFRRTRGGVEVYLSQRSKIAKQFPDMWSFWGGGIEEGESPEQAMRREVKEELVYEFPLCTFFGIYYDTAPNEKHIFYAEVGDDFENEIEIKEGQGGKFFSRREIAGLLNLVPGDELALNDLFALLEGR</sequence>
<feature type="domain" description="Nudix hydrolase" evidence="1">
    <location>
        <begin position="4"/>
        <end position="136"/>
    </location>
</feature>
<dbReference type="AlphaFoldDB" id="A0A1G2GSM3"/>
<dbReference type="InterPro" id="IPR015797">
    <property type="entry name" value="NUDIX_hydrolase-like_dom_sf"/>
</dbReference>
<name>A0A1G2GSM3_9BACT</name>
<proteinExistence type="predicted"/>
<dbReference type="EMBL" id="MHNW01000036">
    <property type="protein sequence ID" value="OGZ52951.1"/>
    <property type="molecule type" value="Genomic_DNA"/>
</dbReference>
<dbReference type="InterPro" id="IPR000086">
    <property type="entry name" value="NUDIX_hydrolase_dom"/>
</dbReference>
<dbReference type="SUPFAM" id="SSF55811">
    <property type="entry name" value="Nudix"/>
    <property type="match status" value="1"/>
</dbReference>
<dbReference type="PANTHER" id="PTHR43736:SF1">
    <property type="entry name" value="DIHYDRONEOPTERIN TRIPHOSPHATE DIPHOSPHATASE"/>
    <property type="match status" value="1"/>
</dbReference>
<accession>A0A1G2GSM3</accession>
<organism evidence="2 3">
    <name type="scientific">Candidatus Ryanbacteria bacterium RIFCSPLOWO2_01_FULL_48_26</name>
    <dbReference type="NCBI Taxonomy" id="1802126"/>
    <lineage>
        <taxon>Bacteria</taxon>
        <taxon>Candidatus Ryaniibacteriota</taxon>
    </lineage>
</organism>